<accession>A0AAE4GEP3</accession>
<evidence type="ECO:0000313" key="1">
    <source>
        <dbReference type="EMBL" id="MDT0339815.1"/>
    </source>
</evidence>
<dbReference type="NCBIfam" id="NF041432">
    <property type="entry name" value="MchS3"/>
    <property type="match status" value="1"/>
</dbReference>
<dbReference type="RefSeq" id="WP_151201195.1">
    <property type="nucleotide sequence ID" value="NZ_JAVLSM010000003.1"/>
</dbReference>
<protein>
    <submittedName>
        <fullName evidence="1">MchS3 family protein</fullName>
    </submittedName>
</protein>
<dbReference type="EMBL" id="JAVRAA010000015">
    <property type="protein sequence ID" value="MDT0339815.1"/>
    <property type="molecule type" value="Genomic_DNA"/>
</dbReference>
<comment type="caution">
    <text evidence="1">The sequence shown here is derived from an EMBL/GenBank/DDBJ whole genome shotgun (WGS) entry which is preliminary data.</text>
</comment>
<sequence>MRRFIHRMDSKEHITACLLRHHADSLPPWPGEILMKPKRCLQLPRSLMMSGLLMLASPYIHATESAADDLTLLRQTPTFALGQVGFIGHISESEQRYRRLLQSPAALELFTRLIDDGSATKEARLYAACALRKLNAAQFVQLTNGLRKEGGHVSVLRTDILRREPIQDQLQNIAQHGCADAHWR</sequence>
<name>A0AAE4GEP3_9BURK</name>
<gene>
    <name evidence="1" type="primary">mchS3</name>
    <name evidence="1" type="ORF">RJN63_23500</name>
</gene>
<organism evidence="1">
    <name type="scientific">Herbaspirillum huttiense subsp. nephrolepidis</name>
    <dbReference type="NCBI Taxonomy" id="3075126"/>
    <lineage>
        <taxon>Bacteria</taxon>
        <taxon>Pseudomonadati</taxon>
        <taxon>Pseudomonadota</taxon>
        <taxon>Betaproteobacteria</taxon>
        <taxon>Burkholderiales</taxon>
        <taxon>Oxalobacteraceae</taxon>
        <taxon>Herbaspirillum</taxon>
    </lineage>
</organism>
<reference evidence="1" key="1">
    <citation type="submission" date="2023-02" db="EMBL/GenBank/DDBJ databases">
        <title>Description of Herbaspirillum huttiense subsp. nephrolepsisexaltata and Herbaspirillum huttiense subsp. lycopersicon.</title>
        <authorList>
            <person name="Poudel M."/>
            <person name="Sharma A."/>
            <person name="Goss E."/>
            <person name="Tapia J.H."/>
            <person name="Harmon C.M."/>
            <person name="Jones J.B."/>
        </authorList>
    </citation>
    <scope>NUCLEOTIDE SEQUENCE</scope>
    <source>
        <strain evidence="1">NC40101</strain>
    </source>
</reference>
<proteinExistence type="predicted"/>
<dbReference type="AlphaFoldDB" id="A0AAE4GEP3"/>